<dbReference type="RefSeq" id="WP_091165589.1">
    <property type="nucleotide sequence ID" value="NZ_FNCG01000004.1"/>
</dbReference>
<keyword evidence="5 8" id="KW-0411">Iron-sulfur</keyword>
<feature type="domain" description="IspG C-terminal" evidence="10">
    <location>
        <begin position="582"/>
        <end position="670"/>
    </location>
</feature>
<feature type="binding site" evidence="8">
    <location>
        <position position="620"/>
    </location>
    <ligand>
        <name>[4Fe-4S] cluster</name>
        <dbReference type="ChEBI" id="CHEBI:49883"/>
    </ligand>
</feature>
<gene>
    <name evidence="8" type="primary">ispG</name>
    <name evidence="11" type="ORF">SAMN05192573_104235</name>
</gene>
<protein>
    <recommendedName>
        <fullName evidence="8">4-hydroxy-3-methylbut-2-en-1-yl diphosphate synthase (flavodoxin)</fullName>
        <ecNumber evidence="8">1.17.7.3</ecNumber>
    </recommendedName>
    <alternativeName>
        <fullName evidence="8">1-hydroxy-2-methyl-2-(E)-butenyl 4-diphosphate synthase</fullName>
    </alternativeName>
</protein>
<comment type="similarity">
    <text evidence="8">Belongs to the IspG family.</text>
</comment>
<proteinExistence type="inferred from homology"/>
<comment type="pathway">
    <text evidence="8">Isoprenoid biosynthesis; isopentenyl diphosphate biosynthesis via DXP pathway; isopentenyl diphosphate from 1-deoxy-D-xylulose 5-phosphate: step 5/6.</text>
</comment>
<evidence type="ECO:0000259" key="10">
    <source>
        <dbReference type="Pfam" id="PF26540"/>
    </source>
</evidence>
<evidence type="ECO:0000256" key="5">
    <source>
        <dbReference type="ARBA" id="ARBA00023014"/>
    </source>
</evidence>
<dbReference type="InterPro" id="IPR004588">
    <property type="entry name" value="IspG_bac-typ"/>
</dbReference>
<dbReference type="FunFam" id="3.20.20.20:FF:000005">
    <property type="entry name" value="4-hydroxy-3-methylbut-2-en-1-yl diphosphate synthase (flavodoxin)"/>
    <property type="match status" value="1"/>
</dbReference>
<comment type="cofactor">
    <cofactor evidence="8">
        <name>[4Fe-4S] cluster</name>
        <dbReference type="ChEBI" id="CHEBI:49883"/>
    </cofactor>
    <text evidence="8">Binds 1 [4Fe-4S] cluster.</text>
</comment>
<evidence type="ECO:0000256" key="7">
    <source>
        <dbReference type="ARBA" id="ARBA00051119"/>
    </source>
</evidence>
<dbReference type="InterPro" id="IPR058578">
    <property type="entry name" value="IspG_TIM"/>
</dbReference>
<dbReference type="GO" id="GO:0051539">
    <property type="term" value="F:4 iron, 4 sulfur cluster binding"/>
    <property type="evidence" value="ECO:0007669"/>
    <property type="project" value="UniProtKB-UniRule"/>
</dbReference>
<dbReference type="GO" id="GO:0005506">
    <property type="term" value="F:iron ion binding"/>
    <property type="evidence" value="ECO:0007669"/>
    <property type="project" value="InterPro"/>
</dbReference>
<dbReference type="PANTHER" id="PTHR30454">
    <property type="entry name" value="4-HYDROXY-3-METHYLBUT-2-EN-1-YL DIPHOSPHATE SYNTHASE"/>
    <property type="match status" value="1"/>
</dbReference>
<evidence type="ECO:0000313" key="12">
    <source>
        <dbReference type="Proteomes" id="UP000199705"/>
    </source>
</evidence>
<dbReference type="GO" id="GO:0046429">
    <property type="term" value="F:4-hydroxy-3-methylbut-2-en-1-yl diphosphate synthase activity (ferredoxin)"/>
    <property type="evidence" value="ECO:0007669"/>
    <property type="project" value="UniProtKB-UniRule"/>
</dbReference>
<evidence type="ECO:0000256" key="1">
    <source>
        <dbReference type="ARBA" id="ARBA00022485"/>
    </source>
</evidence>
<evidence type="ECO:0000256" key="2">
    <source>
        <dbReference type="ARBA" id="ARBA00022723"/>
    </source>
</evidence>
<keyword evidence="3 8" id="KW-0560">Oxidoreductase</keyword>
<evidence type="ECO:0000256" key="6">
    <source>
        <dbReference type="ARBA" id="ARBA00023229"/>
    </source>
</evidence>
<dbReference type="UniPathway" id="UPA00056">
    <property type="reaction ID" value="UER00096"/>
</dbReference>
<dbReference type="PIRSF" id="PIRSF037336">
    <property type="entry name" value="IspG_like"/>
    <property type="match status" value="1"/>
</dbReference>
<keyword evidence="2 8" id="KW-0479">Metal-binding</keyword>
<evidence type="ECO:0000256" key="8">
    <source>
        <dbReference type="HAMAP-Rule" id="MF_00159"/>
    </source>
</evidence>
<feature type="binding site" evidence="8">
    <location>
        <position position="586"/>
    </location>
    <ligand>
        <name>[4Fe-4S] cluster</name>
        <dbReference type="ChEBI" id="CHEBI:49883"/>
    </ligand>
</feature>
<dbReference type="InterPro" id="IPR017178">
    <property type="entry name" value="IspG_atypical"/>
</dbReference>
<feature type="binding site" evidence="8">
    <location>
        <position position="627"/>
    </location>
    <ligand>
        <name>[4Fe-4S] cluster</name>
        <dbReference type="ChEBI" id="CHEBI:49883"/>
    </ligand>
</feature>
<organism evidence="11 12">
    <name type="scientific">Mucilaginibacter gossypii</name>
    <dbReference type="NCBI Taxonomy" id="551996"/>
    <lineage>
        <taxon>Bacteria</taxon>
        <taxon>Pseudomonadati</taxon>
        <taxon>Bacteroidota</taxon>
        <taxon>Sphingobacteriia</taxon>
        <taxon>Sphingobacteriales</taxon>
        <taxon>Sphingobacteriaceae</taxon>
        <taxon>Mucilaginibacter</taxon>
    </lineage>
</organism>
<dbReference type="EC" id="1.17.7.3" evidence="8"/>
<keyword evidence="12" id="KW-1185">Reference proteome</keyword>
<dbReference type="SUPFAM" id="SSF56014">
    <property type="entry name" value="Nitrite and sulphite reductase 4Fe-4S domain-like"/>
    <property type="match status" value="1"/>
</dbReference>
<dbReference type="GO" id="GO:0019288">
    <property type="term" value="P:isopentenyl diphosphate biosynthetic process, methylerythritol 4-phosphate pathway"/>
    <property type="evidence" value="ECO:0007669"/>
    <property type="project" value="UniProtKB-UniRule"/>
</dbReference>
<dbReference type="InterPro" id="IPR045854">
    <property type="entry name" value="NO2/SO3_Rdtase_4Fe4S_sf"/>
</dbReference>
<feature type="domain" description="IspG TIM-barrel" evidence="9">
    <location>
        <begin position="25"/>
        <end position="293"/>
    </location>
</feature>
<name>A0A1G7VY99_9SPHI</name>
<keyword evidence="4 8" id="KW-0408">Iron</keyword>
<keyword evidence="6 8" id="KW-0414">Isoprene biosynthesis</keyword>
<dbReference type="Pfam" id="PF26540">
    <property type="entry name" value="GcpE_C"/>
    <property type="match status" value="1"/>
</dbReference>
<dbReference type="Proteomes" id="UP000199705">
    <property type="component" value="Unassembled WGS sequence"/>
</dbReference>
<evidence type="ECO:0000313" key="11">
    <source>
        <dbReference type="EMBL" id="SDG64727.1"/>
    </source>
</evidence>
<keyword evidence="1 8" id="KW-0004">4Fe-4S</keyword>
<dbReference type="NCBIfam" id="TIGR00612">
    <property type="entry name" value="ispG_gcpE"/>
    <property type="match status" value="1"/>
</dbReference>
<dbReference type="HAMAP" id="MF_00159">
    <property type="entry name" value="IspG"/>
    <property type="match status" value="1"/>
</dbReference>
<accession>A0A1G7VY99</accession>
<feature type="binding site" evidence="8">
    <location>
        <position position="589"/>
    </location>
    <ligand>
        <name>[4Fe-4S] cluster</name>
        <dbReference type="ChEBI" id="CHEBI:49883"/>
    </ligand>
</feature>
<dbReference type="FunFam" id="3.30.413.10:FF:000006">
    <property type="entry name" value="4-hydroxy-3-methylbut-2-en-1-yl diphosphate synthase (flavodoxin)"/>
    <property type="match status" value="1"/>
</dbReference>
<dbReference type="Gene3D" id="3.30.413.10">
    <property type="entry name" value="Sulfite Reductase Hemoprotein, domain 1"/>
    <property type="match status" value="1"/>
</dbReference>
<dbReference type="EMBL" id="FNCG01000004">
    <property type="protein sequence ID" value="SDG64727.1"/>
    <property type="molecule type" value="Genomic_DNA"/>
</dbReference>
<evidence type="ECO:0000256" key="3">
    <source>
        <dbReference type="ARBA" id="ARBA00023002"/>
    </source>
</evidence>
<evidence type="ECO:0000259" key="9">
    <source>
        <dbReference type="Pfam" id="PF04551"/>
    </source>
</evidence>
<reference evidence="12" key="1">
    <citation type="submission" date="2016-10" db="EMBL/GenBank/DDBJ databases">
        <authorList>
            <person name="Varghese N."/>
            <person name="Submissions S."/>
        </authorList>
    </citation>
    <scope>NUCLEOTIDE SEQUENCE [LARGE SCALE GENOMIC DNA]</scope>
    <source>
        <strain evidence="12">Gh-67</strain>
    </source>
</reference>
<dbReference type="AlphaFoldDB" id="A0A1G7VY99"/>
<evidence type="ECO:0000256" key="4">
    <source>
        <dbReference type="ARBA" id="ARBA00023004"/>
    </source>
</evidence>
<dbReference type="InterPro" id="IPR058579">
    <property type="entry name" value="IspG_C"/>
</dbReference>
<sequence>MNTDAVKVLPGRYCNSLTEYSRFITREVNIGDVPMGGNNPIRIQSMTTTDTMDTIGTVEQSIRMVDAGCEYVRITAPSIKEAQNLAEIKKQLRARGYTVPLVADIHFTPNAAEVAARIVEKVRVNPGNYADKKKFDQIDYTDLEYQGELERIFQKFTPLVKVCKEYGTAMRIGTNHGSLSDRIMSRYGDTPQGMVESAMEFMRMCEQLNFYNLVISMKSSNPQVMVQAYRLLVETMVAEGMNYPLHLGVTEAGDGEDGRIKSAVGIGTLLEDGLGDTVRVSLTEEPEAEAPVAIELVRRYTMREKAKGERQKVAAEEKNLSPLTFDLSPSKHSPYEYKKRETYEANAFIGGHLVPRVVVDLSKKNLKDPAVLNEAGYLYSPLLDKYNMAEQSVDFVYLANELPSFTLPGNLKQLYNYNTWLKLADKTNCHPVFTLQEYIGDVDRSSKLNLVHLKPADIDSEDFGSIQLDKSLVLVLETDALHGMAEQRSFFFKMEELGLDVPVIVKRSYLFESESAEAHSPWTMDHGQTLLQLYASTDLGALLVDGFGDGIWIDAPELPTSVITSTAFGILQATRSRISKTEYISCPSCGRTLFDLMVTTQMIRSRTSHLKGLKIGIMGCIVNGPGEMADADYGYVGSGTDKITLYRGKEAVKKNISSANALDELINIIKGDGNWIDAVQE</sequence>
<dbReference type="STRING" id="551996.SAMN05192573_104235"/>
<comment type="function">
    <text evidence="8">Converts 2C-methyl-D-erythritol 2,4-cyclodiphosphate (ME-2,4cPP) into 1-hydroxy-2-methyl-2-(E)-butenyl 4-diphosphate.</text>
</comment>
<comment type="catalytic activity">
    <reaction evidence="8">
        <text>(2E)-4-hydroxy-3-methylbut-2-enyl diphosphate + oxidized [flavodoxin] + H2O + 2 H(+) = 2-C-methyl-D-erythritol 2,4-cyclic diphosphate + reduced [flavodoxin]</text>
        <dbReference type="Rhea" id="RHEA:43604"/>
        <dbReference type="Rhea" id="RHEA-COMP:10622"/>
        <dbReference type="Rhea" id="RHEA-COMP:10623"/>
        <dbReference type="ChEBI" id="CHEBI:15377"/>
        <dbReference type="ChEBI" id="CHEBI:15378"/>
        <dbReference type="ChEBI" id="CHEBI:57618"/>
        <dbReference type="ChEBI" id="CHEBI:58210"/>
        <dbReference type="ChEBI" id="CHEBI:58483"/>
        <dbReference type="ChEBI" id="CHEBI:128753"/>
        <dbReference type="EC" id="1.17.7.3"/>
    </reaction>
</comment>
<dbReference type="Pfam" id="PF04551">
    <property type="entry name" value="GcpE"/>
    <property type="match status" value="1"/>
</dbReference>
<dbReference type="GO" id="GO:0141197">
    <property type="term" value="F:4-hydroxy-3-methylbut-2-enyl-diphosphate synthase activity (flavodoxin)"/>
    <property type="evidence" value="ECO:0007669"/>
    <property type="project" value="UniProtKB-EC"/>
</dbReference>
<comment type="catalytic activity">
    <reaction evidence="7">
        <text>(2E)-4-hydroxy-3-methylbut-2-enyl diphosphate + 2 oxidized [2Fe-2S]-[ferredoxin] + H2O = 2-C-methyl-D-erythritol 2,4-cyclic diphosphate + 2 reduced [2Fe-2S]-[ferredoxin] + H(+)</text>
        <dbReference type="Rhea" id="RHEA:26119"/>
        <dbReference type="Rhea" id="RHEA-COMP:10000"/>
        <dbReference type="Rhea" id="RHEA-COMP:10001"/>
        <dbReference type="ChEBI" id="CHEBI:15377"/>
        <dbReference type="ChEBI" id="CHEBI:15378"/>
        <dbReference type="ChEBI" id="CHEBI:33737"/>
        <dbReference type="ChEBI" id="CHEBI:33738"/>
        <dbReference type="ChEBI" id="CHEBI:58483"/>
        <dbReference type="ChEBI" id="CHEBI:128753"/>
        <dbReference type="EC" id="1.17.7.1"/>
    </reaction>
</comment>
<dbReference type="InterPro" id="IPR011005">
    <property type="entry name" value="Dihydropteroate_synth-like_sf"/>
</dbReference>
<dbReference type="PANTHER" id="PTHR30454:SF0">
    <property type="entry name" value="4-HYDROXY-3-METHYLBUT-2-EN-1-YL DIPHOSPHATE SYNTHASE (FERREDOXIN), CHLOROPLASTIC"/>
    <property type="match status" value="1"/>
</dbReference>
<dbReference type="GO" id="GO:0016114">
    <property type="term" value="P:terpenoid biosynthetic process"/>
    <property type="evidence" value="ECO:0007669"/>
    <property type="project" value="InterPro"/>
</dbReference>
<dbReference type="Gene3D" id="3.20.20.20">
    <property type="entry name" value="Dihydropteroate synthase-like"/>
    <property type="match status" value="1"/>
</dbReference>